<dbReference type="SUPFAM" id="SSF55770">
    <property type="entry name" value="Profilin (actin-binding protein)"/>
    <property type="match status" value="1"/>
</dbReference>
<dbReference type="EMBL" id="UYJE01001564">
    <property type="protein sequence ID" value="VDI03134.1"/>
    <property type="molecule type" value="Genomic_DNA"/>
</dbReference>
<protein>
    <submittedName>
        <fullName evidence="1">Uncharacterized protein</fullName>
    </submittedName>
</protein>
<evidence type="ECO:0000313" key="1">
    <source>
        <dbReference type="EMBL" id="VDI03134.1"/>
    </source>
</evidence>
<dbReference type="InterPro" id="IPR036140">
    <property type="entry name" value="PFN_sf"/>
</dbReference>
<evidence type="ECO:0000313" key="2">
    <source>
        <dbReference type="Proteomes" id="UP000596742"/>
    </source>
</evidence>
<dbReference type="InterPro" id="IPR048278">
    <property type="entry name" value="PFN"/>
</dbReference>
<name>A0A8B6CCQ9_MYTGA</name>
<dbReference type="AlphaFoldDB" id="A0A8B6CCQ9"/>
<gene>
    <name evidence="1" type="ORF">MGAL_10B009236</name>
</gene>
<organism evidence="1 2">
    <name type="scientific">Mytilus galloprovincialis</name>
    <name type="common">Mediterranean mussel</name>
    <dbReference type="NCBI Taxonomy" id="29158"/>
    <lineage>
        <taxon>Eukaryota</taxon>
        <taxon>Metazoa</taxon>
        <taxon>Spiralia</taxon>
        <taxon>Lophotrochozoa</taxon>
        <taxon>Mollusca</taxon>
        <taxon>Bivalvia</taxon>
        <taxon>Autobranchia</taxon>
        <taxon>Pteriomorphia</taxon>
        <taxon>Mytilida</taxon>
        <taxon>Mytiloidea</taxon>
        <taxon>Mytilidae</taxon>
        <taxon>Mytilinae</taxon>
        <taxon>Mytilus</taxon>
    </lineage>
</organism>
<dbReference type="GO" id="GO:0003779">
    <property type="term" value="F:actin binding"/>
    <property type="evidence" value="ECO:0007669"/>
    <property type="project" value="InterPro"/>
</dbReference>
<reference evidence="1" key="1">
    <citation type="submission" date="2018-11" db="EMBL/GenBank/DDBJ databases">
        <authorList>
            <person name="Alioto T."/>
            <person name="Alioto T."/>
        </authorList>
    </citation>
    <scope>NUCLEOTIDE SEQUENCE</scope>
</reference>
<sequence>MYICIILYYFKNAVNNFFFFHPGVPFFQSMDKVFQSGVGACGSVRVSLPVDGAQKEFKFMILREDEKCVTAKCGSDAGFNVSKTNNLYVVSFYTSNSVQPGNCAKRNNYVQQQLLAAGQ</sequence>
<dbReference type="Gene3D" id="3.30.450.30">
    <property type="entry name" value="Dynein light chain 2a, cytoplasmic"/>
    <property type="match status" value="1"/>
</dbReference>
<accession>A0A8B6CCQ9</accession>
<dbReference type="Pfam" id="PF00235">
    <property type="entry name" value="Profilin"/>
    <property type="match status" value="1"/>
</dbReference>
<dbReference type="OrthoDB" id="10333352at2759"/>
<dbReference type="Proteomes" id="UP000596742">
    <property type="component" value="Unassembled WGS sequence"/>
</dbReference>
<keyword evidence="2" id="KW-1185">Reference proteome</keyword>
<proteinExistence type="predicted"/>
<comment type="caution">
    <text evidence="1">The sequence shown here is derived from an EMBL/GenBank/DDBJ whole genome shotgun (WGS) entry which is preliminary data.</text>
</comment>